<dbReference type="OrthoDB" id="2426273at2759"/>
<evidence type="ECO:0000313" key="1">
    <source>
        <dbReference type="EMBL" id="CAH0027408.1"/>
    </source>
</evidence>
<sequence>MAIPMCGATARAVALISESTRVSSSGTGLSQKGNGTLTATPSGSTRLAYRTIMACGERPSPISTKSLSEWNKRAWTLLEGIRGSEQLHLLCAKNRVISVVDTAKRIKRLEKVRRLGRKKPELLSLFEDASAGHSLPFEGGGTLLAERTASRPGDTAVIWSLLCPKACGKEIYYDMAELLRRVAQGTGIRTYLLTATMPHLEVSGLHWGPTDAKTSKFGYRLGRRMVGLGIAVPVIPACIPHIIGPGPQLHYLPSPGRSVPLESGPTG</sequence>
<organism evidence="1 2">
    <name type="scientific">Clonostachys rhizophaga</name>
    <dbReference type="NCBI Taxonomy" id="160324"/>
    <lineage>
        <taxon>Eukaryota</taxon>
        <taxon>Fungi</taxon>
        <taxon>Dikarya</taxon>
        <taxon>Ascomycota</taxon>
        <taxon>Pezizomycotina</taxon>
        <taxon>Sordariomycetes</taxon>
        <taxon>Hypocreomycetidae</taxon>
        <taxon>Hypocreales</taxon>
        <taxon>Bionectriaceae</taxon>
        <taxon>Clonostachys</taxon>
    </lineage>
</organism>
<gene>
    <name evidence="1" type="ORF">CRHIZ90672A_00015880</name>
</gene>
<accession>A0A9N9VLM6</accession>
<name>A0A9N9VLM6_9HYPO</name>
<keyword evidence="2" id="KW-1185">Reference proteome</keyword>
<feature type="non-terminal residue" evidence="1">
    <location>
        <position position="1"/>
    </location>
</feature>
<dbReference type="Proteomes" id="UP000696573">
    <property type="component" value="Unassembled WGS sequence"/>
</dbReference>
<evidence type="ECO:0000313" key="2">
    <source>
        <dbReference type="Proteomes" id="UP000696573"/>
    </source>
</evidence>
<reference evidence="1" key="1">
    <citation type="submission" date="2021-10" db="EMBL/GenBank/DDBJ databases">
        <authorList>
            <person name="Piombo E."/>
        </authorList>
    </citation>
    <scope>NUCLEOTIDE SEQUENCE</scope>
</reference>
<comment type="caution">
    <text evidence="1">The sequence shown here is derived from an EMBL/GenBank/DDBJ whole genome shotgun (WGS) entry which is preliminary data.</text>
</comment>
<dbReference type="EMBL" id="CABFNQ020000727">
    <property type="protein sequence ID" value="CAH0027408.1"/>
    <property type="molecule type" value="Genomic_DNA"/>
</dbReference>
<proteinExistence type="predicted"/>
<dbReference type="AlphaFoldDB" id="A0A9N9VLM6"/>
<protein>
    <submittedName>
        <fullName evidence="1">Uncharacterized protein</fullName>
    </submittedName>
</protein>